<dbReference type="EMBL" id="CM003381">
    <property type="protein sequence ID" value="KOM58206.1"/>
    <property type="molecule type" value="Genomic_DNA"/>
</dbReference>
<protein>
    <submittedName>
        <fullName evidence="1">Uncharacterized protein</fullName>
    </submittedName>
</protein>
<dbReference type="Gramene" id="KOM58206">
    <property type="protein sequence ID" value="KOM58206"/>
    <property type="gene ID" value="LR48_Vigan11g124000"/>
</dbReference>
<accession>A0A0L9VSZ5</accession>
<name>A0A0L9VSZ5_PHAAN</name>
<dbReference type="Proteomes" id="UP000053144">
    <property type="component" value="Chromosome 11"/>
</dbReference>
<evidence type="ECO:0000313" key="1">
    <source>
        <dbReference type="EMBL" id="KOM58206.1"/>
    </source>
</evidence>
<proteinExistence type="predicted"/>
<reference evidence="2" key="1">
    <citation type="journal article" date="2015" name="Proc. Natl. Acad. Sci. U.S.A.">
        <title>Genome sequencing of adzuki bean (Vigna angularis) provides insight into high starch and low fat accumulation and domestication.</title>
        <authorList>
            <person name="Yang K."/>
            <person name="Tian Z."/>
            <person name="Chen C."/>
            <person name="Luo L."/>
            <person name="Zhao B."/>
            <person name="Wang Z."/>
            <person name="Yu L."/>
            <person name="Li Y."/>
            <person name="Sun Y."/>
            <person name="Li W."/>
            <person name="Chen Y."/>
            <person name="Li Y."/>
            <person name="Zhang Y."/>
            <person name="Ai D."/>
            <person name="Zhao J."/>
            <person name="Shang C."/>
            <person name="Ma Y."/>
            <person name="Wu B."/>
            <person name="Wang M."/>
            <person name="Gao L."/>
            <person name="Sun D."/>
            <person name="Zhang P."/>
            <person name="Guo F."/>
            <person name="Wang W."/>
            <person name="Li Y."/>
            <person name="Wang J."/>
            <person name="Varshney R.K."/>
            <person name="Wang J."/>
            <person name="Ling H.Q."/>
            <person name="Wan P."/>
        </authorList>
    </citation>
    <scope>NUCLEOTIDE SEQUENCE</scope>
    <source>
        <strain evidence="2">cv. Jingnong 6</strain>
    </source>
</reference>
<sequence length="191" mass="21363">MKTGITNKSSPFLSEKNGECHLPLLAAPLSYIATTTKVPVLIDDYMILIAQHPLKLLIRSLFHCACDMSRLLKGSDLERRGVLIEEYWILKVSLSYSSMTSSAVVSPDLLSVTIVFEPSIYVFFLMKNMTFVSLFIVDNVVAVVGKDDFHVDFVAFFKGENELIWKAGLKCQGDRTQKSPEKPPEGKKLEA</sequence>
<organism evidence="1 2">
    <name type="scientific">Phaseolus angularis</name>
    <name type="common">Azuki bean</name>
    <name type="synonym">Vigna angularis</name>
    <dbReference type="NCBI Taxonomy" id="3914"/>
    <lineage>
        <taxon>Eukaryota</taxon>
        <taxon>Viridiplantae</taxon>
        <taxon>Streptophyta</taxon>
        <taxon>Embryophyta</taxon>
        <taxon>Tracheophyta</taxon>
        <taxon>Spermatophyta</taxon>
        <taxon>Magnoliopsida</taxon>
        <taxon>eudicotyledons</taxon>
        <taxon>Gunneridae</taxon>
        <taxon>Pentapetalae</taxon>
        <taxon>rosids</taxon>
        <taxon>fabids</taxon>
        <taxon>Fabales</taxon>
        <taxon>Fabaceae</taxon>
        <taxon>Papilionoideae</taxon>
        <taxon>50 kb inversion clade</taxon>
        <taxon>NPAAA clade</taxon>
        <taxon>indigoferoid/millettioid clade</taxon>
        <taxon>Phaseoleae</taxon>
        <taxon>Vigna</taxon>
    </lineage>
</organism>
<gene>
    <name evidence="1" type="ORF">LR48_Vigan11g124000</name>
</gene>
<evidence type="ECO:0000313" key="2">
    <source>
        <dbReference type="Proteomes" id="UP000053144"/>
    </source>
</evidence>
<dbReference type="AlphaFoldDB" id="A0A0L9VSZ5"/>